<feature type="transmembrane region" description="Helical" evidence="1">
    <location>
        <begin position="7"/>
        <end position="25"/>
    </location>
</feature>
<protein>
    <submittedName>
        <fullName evidence="2">Uncharacterized protein</fullName>
    </submittedName>
</protein>
<keyword evidence="1" id="KW-0472">Membrane</keyword>
<evidence type="ECO:0000313" key="2">
    <source>
        <dbReference type="EMBL" id="TVM33367.1"/>
    </source>
</evidence>
<proteinExistence type="predicted"/>
<accession>A0A6P1ZFT4</accession>
<feature type="transmembrane region" description="Helical" evidence="1">
    <location>
        <begin position="45"/>
        <end position="64"/>
    </location>
</feature>
<reference evidence="2 3" key="1">
    <citation type="submission" date="2018-06" db="EMBL/GenBank/DDBJ databases">
        <title>Complete genome of Desulfovibrio marinus P48SEP.</title>
        <authorList>
            <person name="Crispim J.S."/>
            <person name="Vidigal P.M.P."/>
            <person name="Silva L.C.F."/>
            <person name="Araujo L.C."/>
            <person name="Laguardia C.N."/>
            <person name="Dias R.S."/>
            <person name="Sousa M.P."/>
            <person name="Paula S.O."/>
            <person name="Silva C."/>
        </authorList>
    </citation>
    <scope>NUCLEOTIDE SEQUENCE [LARGE SCALE GENOMIC DNA]</scope>
    <source>
        <strain evidence="2 3">P48SEP</strain>
    </source>
</reference>
<gene>
    <name evidence="2" type="ORF">DQK91_11925</name>
</gene>
<dbReference type="AlphaFoldDB" id="A0A6P1ZFT4"/>
<dbReference type="Proteomes" id="UP000434052">
    <property type="component" value="Unassembled WGS sequence"/>
</dbReference>
<name>A0A6P1ZFT4_9BACT</name>
<sequence>MDPVYRHIGLCLGIVLILFGVKAFVKQVWYNPIHLHSYDFTATRWIVTPLCLIAGIVLIRNFFVQKKRNRATKKTDE</sequence>
<evidence type="ECO:0000256" key="1">
    <source>
        <dbReference type="SAM" id="Phobius"/>
    </source>
</evidence>
<keyword evidence="1" id="KW-1133">Transmembrane helix</keyword>
<dbReference type="RefSeq" id="WP_144305588.1">
    <property type="nucleotide sequence ID" value="NZ_QMIF01000007.1"/>
</dbReference>
<dbReference type="EMBL" id="QMIF01000007">
    <property type="protein sequence ID" value="TVM33367.1"/>
    <property type="molecule type" value="Genomic_DNA"/>
</dbReference>
<organism evidence="2 3">
    <name type="scientific">Oceanidesulfovibrio marinus</name>
    <dbReference type="NCBI Taxonomy" id="370038"/>
    <lineage>
        <taxon>Bacteria</taxon>
        <taxon>Pseudomonadati</taxon>
        <taxon>Thermodesulfobacteriota</taxon>
        <taxon>Desulfovibrionia</taxon>
        <taxon>Desulfovibrionales</taxon>
        <taxon>Desulfovibrionaceae</taxon>
        <taxon>Oceanidesulfovibrio</taxon>
    </lineage>
</organism>
<keyword evidence="1" id="KW-0812">Transmembrane</keyword>
<evidence type="ECO:0000313" key="3">
    <source>
        <dbReference type="Proteomes" id="UP000434052"/>
    </source>
</evidence>
<comment type="caution">
    <text evidence="2">The sequence shown here is derived from an EMBL/GenBank/DDBJ whole genome shotgun (WGS) entry which is preliminary data.</text>
</comment>